<evidence type="ECO:0000313" key="2">
    <source>
        <dbReference type="EMBL" id="MCF1713500.1"/>
    </source>
</evidence>
<sequence length="154" mass="17697">MVSSTAPTVSDYLRELPEEKRAVMQSLRSIVQKNIPTGFQECMQYGMISYVVPHSLYPSGYHCDPRQPLPFLSLAAQKNHFAVYHMGMYADPQLLSWFQEAFAAHYPYKLDMGKSCMRFKKPEQVPVELIGELAAKMSPKDWISLYEGQLKKKK</sequence>
<keyword evidence="3" id="KW-1185">Reference proteome</keyword>
<evidence type="ECO:0000259" key="1">
    <source>
        <dbReference type="Pfam" id="PF08818"/>
    </source>
</evidence>
<comment type="caution">
    <text evidence="2">The sequence shown here is derived from an EMBL/GenBank/DDBJ whole genome shotgun (WGS) entry which is preliminary data.</text>
</comment>
<feature type="domain" description="YdhG-like" evidence="1">
    <location>
        <begin position="20"/>
        <end position="136"/>
    </location>
</feature>
<organism evidence="2 3">
    <name type="scientific">Flavihumibacter fluminis</name>
    <dbReference type="NCBI Taxonomy" id="2909236"/>
    <lineage>
        <taxon>Bacteria</taxon>
        <taxon>Pseudomonadati</taxon>
        <taxon>Bacteroidota</taxon>
        <taxon>Chitinophagia</taxon>
        <taxon>Chitinophagales</taxon>
        <taxon>Chitinophagaceae</taxon>
        <taxon>Flavihumibacter</taxon>
    </lineage>
</organism>
<reference evidence="2 3" key="1">
    <citation type="submission" date="2022-01" db="EMBL/GenBank/DDBJ databases">
        <title>Flavihumibacter sp. nov., isolated from sediment of a river.</title>
        <authorList>
            <person name="Liu H."/>
        </authorList>
    </citation>
    <scope>NUCLEOTIDE SEQUENCE [LARGE SCALE GENOMIC DNA]</scope>
    <source>
        <strain evidence="2 3">RY-1</strain>
    </source>
</reference>
<dbReference type="Proteomes" id="UP001200145">
    <property type="component" value="Unassembled WGS sequence"/>
</dbReference>
<dbReference type="RefSeq" id="WP_234864030.1">
    <property type="nucleotide sequence ID" value="NZ_JAKEVY010000001.1"/>
</dbReference>
<name>A0ABS9BDW8_9BACT</name>
<accession>A0ABS9BDW8</accession>
<dbReference type="SUPFAM" id="SSF159888">
    <property type="entry name" value="YdhG-like"/>
    <property type="match status" value="1"/>
</dbReference>
<proteinExistence type="predicted"/>
<gene>
    <name evidence="2" type="ORF">L0U88_02515</name>
</gene>
<evidence type="ECO:0000313" key="3">
    <source>
        <dbReference type="Proteomes" id="UP001200145"/>
    </source>
</evidence>
<dbReference type="InterPro" id="IPR014922">
    <property type="entry name" value="YdhG-like"/>
</dbReference>
<dbReference type="Pfam" id="PF08818">
    <property type="entry name" value="DUF1801"/>
    <property type="match status" value="1"/>
</dbReference>
<protein>
    <submittedName>
        <fullName evidence="2">DUF1801 domain-containing protein</fullName>
    </submittedName>
</protein>
<dbReference type="EMBL" id="JAKEVY010000001">
    <property type="protein sequence ID" value="MCF1713500.1"/>
    <property type="molecule type" value="Genomic_DNA"/>
</dbReference>
<dbReference type="Gene3D" id="3.90.1150.200">
    <property type="match status" value="1"/>
</dbReference>